<evidence type="ECO:0000256" key="1">
    <source>
        <dbReference type="SAM" id="MobiDB-lite"/>
    </source>
</evidence>
<organism evidence="2 3">
    <name type="scientific">Streptomyces poriferorum</name>
    <dbReference type="NCBI Taxonomy" id="2798799"/>
    <lineage>
        <taxon>Bacteria</taxon>
        <taxon>Bacillati</taxon>
        <taxon>Actinomycetota</taxon>
        <taxon>Actinomycetes</taxon>
        <taxon>Kitasatosporales</taxon>
        <taxon>Streptomycetaceae</taxon>
        <taxon>Streptomyces</taxon>
    </lineage>
</organism>
<dbReference type="EMBL" id="CP120988">
    <property type="protein sequence ID" value="WLQ60393.1"/>
    <property type="molecule type" value="Genomic_DNA"/>
</dbReference>
<name>A0ABY9IY22_9ACTN</name>
<evidence type="ECO:0000313" key="3">
    <source>
        <dbReference type="Proteomes" id="UP001235744"/>
    </source>
</evidence>
<protein>
    <submittedName>
        <fullName evidence="2">Uncharacterized protein</fullName>
    </submittedName>
</protein>
<keyword evidence="3" id="KW-1185">Reference proteome</keyword>
<sequence>MIPRSEGPGRPLSESIAACEAHRDRLHNGYLQSIVDGRAPTQDEADEHRRREREARTVSRQRAKFAVQRAARRVVLAEYKRWLNE</sequence>
<feature type="region of interest" description="Disordered" evidence="1">
    <location>
        <begin position="34"/>
        <end position="59"/>
    </location>
</feature>
<accession>A0ABY9IY22</accession>
<dbReference type="RefSeq" id="WP_306069324.1">
    <property type="nucleotide sequence ID" value="NZ_CP120988.1"/>
</dbReference>
<feature type="compositionally biased region" description="Basic and acidic residues" evidence="1">
    <location>
        <begin position="46"/>
        <end position="57"/>
    </location>
</feature>
<evidence type="ECO:0000313" key="2">
    <source>
        <dbReference type="EMBL" id="WLQ60393.1"/>
    </source>
</evidence>
<dbReference type="Proteomes" id="UP001235744">
    <property type="component" value="Chromosome"/>
</dbReference>
<proteinExistence type="predicted"/>
<reference evidence="2 3" key="1">
    <citation type="submission" date="2023-03" db="EMBL/GenBank/DDBJ databases">
        <title>Isolation and description of six Streptomyces strains from soil environments, able to metabolize different microbial glucans.</title>
        <authorList>
            <person name="Widen T."/>
            <person name="Larsbrink J."/>
        </authorList>
    </citation>
    <scope>NUCLEOTIDE SEQUENCE [LARGE SCALE GENOMIC DNA]</scope>
    <source>
        <strain evidence="2 3">Alt2</strain>
    </source>
</reference>
<gene>
    <name evidence="2" type="ORF">P8A19_35440</name>
</gene>